<evidence type="ECO:0000313" key="2">
    <source>
        <dbReference type="EMBL" id="EAY27841.1"/>
    </source>
</evidence>
<dbReference type="AlphaFoldDB" id="A1ZP49"/>
<proteinExistence type="predicted"/>
<protein>
    <recommendedName>
        <fullName evidence="1">CHAT domain-containing protein</fullName>
    </recommendedName>
</protein>
<dbReference type="EMBL" id="AAWS01000020">
    <property type="protein sequence ID" value="EAY27841.1"/>
    <property type="molecule type" value="Genomic_DNA"/>
</dbReference>
<accession>A1ZP49</accession>
<keyword evidence="3" id="KW-1185">Reference proteome</keyword>
<dbReference type="eggNOG" id="COG4995">
    <property type="taxonomic scope" value="Bacteria"/>
</dbReference>
<dbReference type="RefSeq" id="WP_002698837.1">
    <property type="nucleotide sequence ID" value="NZ_AAWS01000020.1"/>
</dbReference>
<dbReference type="Pfam" id="PF12770">
    <property type="entry name" value="CHAT"/>
    <property type="match status" value="1"/>
</dbReference>
<evidence type="ECO:0000259" key="1">
    <source>
        <dbReference type="Pfam" id="PF12770"/>
    </source>
</evidence>
<comment type="caution">
    <text evidence="2">The sequence shown here is derived from an EMBL/GenBank/DDBJ whole genome shotgun (WGS) entry which is preliminary data.</text>
</comment>
<dbReference type="OrthoDB" id="1164785at2"/>
<name>A1ZP49_MICM2</name>
<evidence type="ECO:0000313" key="3">
    <source>
        <dbReference type="Proteomes" id="UP000004095"/>
    </source>
</evidence>
<dbReference type="InterPro" id="IPR024983">
    <property type="entry name" value="CHAT_dom"/>
</dbReference>
<feature type="domain" description="CHAT" evidence="1">
    <location>
        <begin position="497"/>
        <end position="709"/>
    </location>
</feature>
<reference evidence="2 3" key="1">
    <citation type="submission" date="2007-01" db="EMBL/GenBank/DDBJ databases">
        <authorList>
            <person name="Haygood M."/>
            <person name="Podell S."/>
            <person name="Anderson C."/>
            <person name="Hopkinson B."/>
            <person name="Roe K."/>
            <person name="Barbeau K."/>
            <person name="Gaasterland T."/>
            <person name="Ferriera S."/>
            <person name="Johnson J."/>
            <person name="Kravitz S."/>
            <person name="Beeson K."/>
            <person name="Sutton G."/>
            <person name="Rogers Y.-H."/>
            <person name="Friedman R."/>
            <person name="Frazier M."/>
            <person name="Venter J.C."/>
        </authorList>
    </citation>
    <scope>NUCLEOTIDE SEQUENCE [LARGE SCALE GENOMIC DNA]</scope>
    <source>
        <strain evidence="2 3">ATCC 23134</strain>
    </source>
</reference>
<sequence length="729" mass="82174">MCTHVYQHAKQPKKCTYGQMLPLPLDSEGRCLFHSQDADWKSKQGLIEKFWELVEVIGAQAQPQYVFSEFYFSENLALEEFNFATQVSFAHSYFAKGARFVGCQFNRGLTLDGACFEGPLIIRYGVIKSLIFNNGVCHKSCQIKEVNDPHFFTLTSTRFLGGFALKGVRFTQFAHQAHFSDCIFEAAQHDDEVWFENVHFQGAYFDKAVFNAPLKFKNVTFDSETEFIETQFPPLSNFSDRAALPTSFTEITVGKNGELNFRGSNTEKLLKRITGLFFESIEGKVIFENTNFNYLTQKSKDEIEVWRKSKGNAQIDIGSGCIKYRHRTPERTIKLDENYQEIVTELTSTFTKYFRLSSGLNLGVEIVDQTIEHIVLFYFSDENISDEEFIYRLETAEVELWNLAYNTEDAVNNPTFSGKLVQLNDVMVDLKTILFKLGVRVSVLGLSEADLTKALEATSFGVTPAVDVGGMHQSIAQNFNLHTMINLGSGDVHQVINQKEVPAPTNNAVIFTGFANPKGDLPNLTEEQKGIHNALHPLESKQLLKKHLWRNDLNIDDYFTLLKDWEDQISVFHFGGHANSTKLGFQDHTAFFGELAEELVERNKTLLKLVFLNGCSTKAHVQTLLDSGVGAVIATSANVKDTLAAKLAVQFYKNLAKGDNIATAFESSVRCLKSSSATPLSHRILNQPVYDCRGSEYFDKKNQTSPLPWGLYANDKKALEYTIAQDMGK</sequence>
<organism evidence="2 3">
    <name type="scientific">Microscilla marina ATCC 23134</name>
    <dbReference type="NCBI Taxonomy" id="313606"/>
    <lineage>
        <taxon>Bacteria</taxon>
        <taxon>Pseudomonadati</taxon>
        <taxon>Bacteroidota</taxon>
        <taxon>Cytophagia</taxon>
        <taxon>Cytophagales</taxon>
        <taxon>Microscillaceae</taxon>
        <taxon>Microscilla</taxon>
    </lineage>
</organism>
<gene>
    <name evidence="2" type="ORF">M23134_00282</name>
</gene>
<dbReference type="Proteomes" id="UP000004095">
    <property type="component" value="Unassembled WGS sequence"/>
</dbReference>